<evidence type="ECO:0000313" key="1">
    <source>
        <dbReference type="EMBL" id="CAH2088888.1"/>
    </source>
</evidence>
<dbReference type="Gene3D" id="3.30.420.10">
    <property type="entry name" value="Ribonuclease H-like superfamily/Ribonuclease H"/>
    <property type="match status" value="1"/>
</dbReference>
<name>A0AAU9TPD3_EUPED</name>
<dbReference type="EMBL" id="CAKOGL010000007">
    <property type="protein sequence ID" value="CAH2088888.1"/>
    <property type="molecule type" value="Genomic_DNA"/>
</dbReference>
<sequence>MLQDFYAPALQIFSGFNQRTWFQQDGATYHKSNDSIATVREIFGQKLISRRGDINWPLRSPDLTPMDFFLWGYLKSKVFTSHTASIEDLKENIRNEMQNISPNTLREVIGYFRSRLHECQNKQGTHLDDVLFKK</sequence>
<evidence type="ECO:0008006" key="3">
    <source>
        <dbReference type="Google" id="ProtNLM"/>
    </source>
</evidence>
<reference evidence="1" key="1">
    <citation type="submission" date="2022-03" db="EMBL/GenBank/DDBJ databases">
        <authorList>
            <person name="Tunstrom K."/>
        </authorList>
    </citation>
    <scope>NUCLEOTIDE SEQUENCE</scope>
</reference>
<protein>
    <recommendedName>
        <fullName evidence="3">Transposase</fullName>
    </recommendedName>
</protein>
<organism evidence="1 2">
    <name type="scientific">Euphydryas editha</name>
    <name type="common">Edith's checkerspot</name>
    <dbReference type="NCBI Taxonomy" id="104508"/>
    <lineage>
        <taxon>Eukaryota</taxon>
        <taxon>Metazoa</taxon>
        <taxon>Ecdysozoa</taxon>
        <taxon>Arthropoda</taxon>
        <taxon>Hexapoda</taxon>
        <taxon>Insecta</taxon>
        <taxon>Pterygota</taxon>
        <taxon>Neoptera</taxon>
        <taxon>Endopterygota</taxon>
        <taxon>Lepidoptera</taxon>
        <taxon>Glossata</taxon>
        <taxon>Ditrysia</taxon>
        <taxon>Papilionoidea</taxon>
        <taxon>Nymphalidae</taxon>
        <taxon>Nymphalinae</taxon>
        <taxon>Euphydryas</taxon>
    </lineage>
</organism>
<proteinExistence type="predicted"/>
<dbReference type="Proteomes" id="UP001153954">
    <property type="component" value="Unassembled WGS sequence"/>
</dbReference>
<dbReference type="InterPro" id="IPR036397">
    <property type="entry name" value="RNaseH_sf"/>
</dbReference>
<dbReference type="PANTHER" id="PTHR47326:SF1">
    <property type="entry name" value="HTH PSQ-TYPE DOMAIN-CONTAINING PROTEIN"/>
    <property type="match status" value="1"/>
</dbReference>
<accession>A0AAU9TPD3</accession>
<keyword evidence="2" id="KW-1185">Reference proteome</keyword>
<comment type="caution">
    <text evidence="1">The sequence shown here is derived from an EMBL/GenBank/DDBJ whole genome shotgun (WGS) entry which is preliminary data.</text>
</comment>
<dbReference type="GO" id="GO:0003676">
    <property type="term" value="F:nucleic acid binding"/>
    <property type="evidence" value="ECO:0007669"/>
    <property type="project" value="InterPro"/>
</dbReference>
<dbReference type="AlphaFoldDB" id="A0AAU9TPD3"/>
<evidence type="ECO:0000313" key="2">
    <source>
        <dbReference type="Proteomes" id="UP001153954"/>
    </source>
</evidence>
<dbReference type="PANTHER" id="PTHR47326">
    <property type="entry name" value="TRANSPOSABLE ELEMENT TC3 TRANSPOSASE-LIKE PROTEIN"/>
    <property type="match status" value="1"/>
</dbReference>
<gene>
    <name evidence="1" type="ORF">EEDITHA_LOCUS5003</name>
</gene>